<proteinExistence type="predicted"/>
<evidence type="ECO:0008006" key="4">
    <source>
        <dbReference type="Google" id="ProtNLM"/>
    </source>
</evidence>
<evidence type="ECO:0000313" key="2">
    <source>
        <dbReference type="EMBL" id="KAF3518570.1"/>
    </source>
</evidence>
<sequence>MGAPRRGAYSFQGADRTSGAGTSLPPGATGQANSFEEVYSHTSLVELKNAPGRRNVPHLHPRTGASLPPRTGASLLVVLFSSITDIG</sequence>
<evidence type="ECO:0000313" key="3">
    <source>
        <dbReference type="Proteomes" id="UP000266723"/>
    </source>
</evidence>
<evidence type="ECO:0000256" key="1">
    <source>
        <dbReference type="SAM" id="MobiDB-lite"/>
    </source>
</evidence>
<dbReference type="EMBL" id="QGKV02001556">
    <property type="protein sequence ID" value="KAF3518570.1"/>
    <property type="molecule type" value="Genomic_DNA"/>
</dbReference>
<dbReference type="Proteomes" id="UP000266723">
    <property type="component" value="Unassembled WGS sequence"/>
</dbReference>
<keyword evidence="3" id="KW-1185">Reference proteome</keyword>
<gene>
    <name evidence="2" type="ORF">DY000_02062224</name>
</gene>
<accession>A0ABQ7AWN3</accession>
<feature type="region of interest" description="Disordered" evidence="1">
    <location>
        <begin position="1"/>
        <end position="32"/>
    </location>
</feature>
<organism evidence="2 3">
    <name type="scientific">Brassica cretica</name>
    <name type="common">Mustard</name>
    <dbReference type="NCBI Taxonomy" id="69181"/>
    <lineage>
        <taxon>Eukaryota</taxon>
        <taxon>Viridiplantae</taxon>
        <taxon>Streptophyta</taxon>
        <taxon>Embryophyta</taxon>
        <taxon>Tracheophyta</taxon>
        <taxon>Spermatophyta</taxon>
        <taxon>Magnoliopsida</taxon>
        <taxon>eudicotyledons</taxon>
        <taxon>Gunneridae</taxon>
        <taxon>Pentapetalae</taxon>
        <taxon>rosids</taxon>
        <taxon>malvids</taxon>
        <taxon>Brassicales</taxon>
        <taxon>Brassicaceae</taxon>
        <taxon>Brassiceae</taxon>
        <taxon>Brassica</taxon>
    </lineage>
</organism>
<name>A0ABQ7AWN3_BRACR</name>
<reference evidence="2 3" key="1">
    <citation type="journal article" date="2020" name="BMC Genomics">
        <title>Intraspecific diversification of the crop wild relative Brassica cretica Lam. using demographic model selection.</title>
        <authorList>
            <person name="Kioukis A."/>
            <person name="Michalopoulou V.A."/>
            <person name="Briers L."/>
            <person name="Pirintsos S."/>
            <person name="Studholme D.J."/>
            <person name="Pavlidis P."/>
            <person name="Sarris P.F."/>
        </authorList>
    </citation>
    <scope>NUCLEOTIDE SEQUENCE [LARGE SCALE GENOMIC DNA]</scope>
    <source>
        <strain evidence="3">cv. PFS-1207/04</strain>
    </source>
</reference>
<comment type="caution">
    <text evidence="2">The sequence shown here is derived from an EMBL/GenBank/DDBJ whole genome shotgun (WGS) entry which is preliminary data.</text>
</comment>
<protein>
    <recommendedName>
        <fullName evidence="4">Cupin type-1 domain-containing protein</fullName>
    </recommendedName>
</protein>